<evidence type="ECO:0000313" key="4">
    <source>
        <dbReference type="Proteomes" id="UP000179183"/>
    </source>
</evidence>
<gene>
    <name evidence="3" type="ORF">A3D34_02955</name>
</gene>
<comment type="caution">
    <text evidence="3">The sequence shown here is derived from an EMBL/GenBank/DDBJ whole genome shotgun (WGS) entry which is preliminary data.</text>
</comment>
<comment type="similarity">
    <text evidence="1">Belongs to the NAD(P)-dependent epimerase/dehydratase family.</text>
</comment>
<feature type="domain" description="NAD-dependent epimerase/dehydratase" evidence="2">
    <location>
        <begin position="5"/>
        <end position="232"/>
    </location>
</feature>
<dbReference type="PANTHER" id="PTHR43000">
    <property type="entry name" value="DTDP-D-GLUCOSE 4,6-DEHYDRATASE-RELATED"/>
    <property type="match status" value="1"/>
</dbReference>
<dbReference type="Pfam" id="PF01370">
    <property type="entry name" value="Epimerase"/>
    <property type="match status" value="1"/>
</dbReference>
<reference evidence="3 4" key="1">
    <citation type="journal article" date="2016" name="Nat. Commun.">
        <title>Thousands of microbial genomes shed light on interconnected biogeochemical processes in an aquifer system.</title>
        <authorList>
            <person name="Anantharaman K."/>
            <person name="Brown C.T."/>
            <person name="Hug L.A."/>
            <person name="Sharon I."/>
            <person name="Castelle C.J."/>
            <person name="Probst A.J."/>
            <person name="Thomas B.C."/>
            <person name="Singh A."/>
            <person name="Wilkins M.J."/>
            <person name="Karaoz U."/>
            <person name="Brodie E.L."/>
            <person name="Williams K.H."/>
            <person name="Hubbard S.S."/>
            <person name="Banfield J.F."/>
        </authorList>
    </citation>
    <scope>NUCLEOTIDE SEQUENCE [LARGE SCALE GENOMIC DNA]</scope>
</reference>
<dbReference type="EMBL" id="MHOQ01000032">
    <property type="protein sequence ID" value="OGZ66106.1"/>
    <property type="molecule type" value="Genomic_DNA"/>
</dbReference>
<dbReference type="Gene3D" id="3.40.50.720">
    <property type="entry name" value="NAD(P)-binding Rossmann-like Domain"/>
    <property type="match status" value="1"/>
</dbReference>
<protein>
    <recommendedName>
        <fullName evidence="2">NAD-dependent epimerase/dehydratase domain-containing protein</fullName>
    </recommendedName>
</protein>
<dbReference type="Proteomes" id="UP000179183">
    <property type="component" value="Unassembled WGS sequence"/>
</dbReference>
<accession>A0A1G2HU85</accession>
<evidence type="ECO:0000259" key="2">
    <source>
        <dbReference type="Pfam" id="PF01370"/>
    </source>
</evidence>
<dbReference type="AlphaFoldDB" id="A0A1G2HU85"/>
<evidence type="ECO:0000313" key="3">
    <source>
        <dbReference type="EMBL" id="OGZ66106.1"/>
    </source>
</evidence>
<dbReference type="InterPro" id="IPR036291">
    <property type="entry name" value="NAD(P)-bd_dom_sf"/>
</dbReference>
<proteinExistence type="inferred from homology"/>
<sequence>MQKYLIIGGAGFIGSHLSEELLGQGNKIVIIDNASIKITSPKIKSYKISIDDRKKVFGIFKKEKPDFVFHLAGAINLRRPIEDPLFIKDIDFLSRTAIILEACKENNVKKIVFVSSGGAIYENAKIIPTKEDYFASPNSLYGSASLMIEKYIALYCNNHAMHFTIPRVSNVYGPRQWQSGFIPATITKLLKKESPVIFGTGNQTRDFIYISDLVEALIILVKKGKNEIYNVGSGKEISLKKAFAEIKSLSDSNISATYKNAKISETQRSVMNIKKIQKEFNWSPKTNFTQGLLKTIEWHKDLRKNG</sequence>
<name>A0A1G2HU85_9BACT</name>
<dbReference type="InterPro" id="IPR001509">
    <property type="entry name" value="Epimerase_deHydtase"/>
</dbReference>
<evidence type="ECO:0000256" key="1">
    <source>
        <dbReference type="ARBA" id="ARBA00007637"/>
    </source>
</evidence>
<organism evidence="3 4">
    <name type="scientific">Candidatus Staskawiczbacteria bacterium RIFCSPHIGHO2_02_FULL_33_16</name>
    <dbReference type="NCBI Taxonomy" id="1802204"/>
    <lineage>
        <taxon>Bacteria</taxon>
        <taxon>Candidatus Staskawicziibacteriota</taxon>
    </lineage>
</organism>
<dbReference type="SUPFAM" id="SSF51735">
    <property type="entry name" value="NAD(P)-binding Rossmann-fold domains"/>
    <property type="match status" value="1"/>
</dbReference>